<sequence>MDKNRKTLYLHIGTPKTATTAIQHFCRDNREEFHKYGYEYPMFEFEYANVGTWRNGHFLLGNVNQAQGNRDFEAEEKVFLEAFEQIQEEFETYDNIILSDEGVWNHGFRLGGMCWNRLQRELEKDMFTVKVIVYLRRQDEFVYSWWNQIVKTGLRKTSVITWEEMIRRLPVVQLDYYGILEKIAEIVGKENIIVRRFDRSRFAGQMIQADFLQAVGLEFSEEYQIQEEISNVSLTKNCNEIKRILNSLPQLDQKGNDFFRAQLREFSRQSAEDKKCGMMSRQELKEFMSKYEEGNRRIAREYLGGEEWLFEEDYQVEEKWNPRNLDMIEDIVKLFGTSTLSLMRRNEELECQMSDLKYKLNHPFQTVGNRVKNSMGRVQ</sequence>
<protein>
    <submittedName>
        <fullName evidence="1">Uncharacterized protein</fullName>
    </submittedName>
</protein>
<gene>
    <name evidence="1" type="ORF">E5329_04135</name>
</gene>
<keyword evidence="2" id="KW-1185">Reference proteome</keyword>
<evidence type="ECO:0000313" key="1">
    <source>
        <dbReference type="EMBL" id="TGY97570.1"/>
    </source>
</evidence>
<name>A0AC61S107_9FIRM</name>
<evidence type="ECO:0000313" key="2">
    <source>
        <dbReference type="Proteomes" id="UP000304953"/>
    </source>
</evidence>
<comment type="caution">
    <text evidence="1">The sequence shown here is derived from an EMBL/GenBank/DDBJ whole genome shotgun (WGS) entry which is preliminary data.</text>
</comment>
<organism evidence="1 2">
    <name type="scientific">Petralouisia muris</name>
    <dbReference type="NCBI Taxonomy" id="3032872"/>
    <lineage>
        <taxon>Bacteria</taxon>
        <taxon>Bacillati</taxon>
        <taxon>Bacillota</taxon>
        <taxon>Clostridia</taxon>
        <taxon>Lachnospirales</taxon>
        <taxon>Lachnospiraceae</taxon>
        <taxon>Petralouisia</taxon>
    </lineage>
</organism>
<reference evidence="1" key="1">
    <citation type="submission" date="2019-04" db="EMBL/GenBank/DDBJ databases">
        <title>Microbes associate with the intestines of laboratory mice.</title>
        <authorList>
            <person name="Navarre W."/>
            <person name="Wong E."/>
            <person name="Huang K."/>
            <person name="Tropini C."/>
            <person name="Ng K."/>
            <person name="Yu B."/>
        </authorList>
    </citation>
    <scope>NUCLEOTIDE SEQUENCE</scope>
    <source>
        <strain evidence="1">NM01_1-7b</strain>
    </source>
</reference>
<proteinExistence type="predicted"/>
<dbReference type="Proteomes" id="UP000304953">
    <property type="component" value="Unassembled WGS sequence"/>
</dbReference>
<dbReference type="EMBL" id="SRYA01000006">
    <property type="protein sequence ID" value="TGY97570.1"/>
    <property type="molecule type" value="Genomic_DNA"/>
</dbReference>
<accession>A0AC61S107</accession>